<evidence type="ECO:0000313" key="3">
    <source>
        <dbReference type="EMBL" id="GAF83295.1"/>
    </source>
</evidence>
<dbReference type="PANTHER" id="PTHR45586:SF1">
    <property type="entry name" value="LIPOPOLYSACCHARIDE ASSEMBLY PROTEIN B"/>
    <property type="match status" value="1"/>
</dbReference>
<gene>
    <name evidence="3" type="ORF">S01H1_11940</name>
</gene>
<proteinExistence type="predicted"/>
<accession>X0U486</accession>
<protein>
    <recommendedName>
        <fullName evidence="4">Tetratricopeptide repeat protein</fullName>
    </recommendedName>
</protein>
<keyword evidence="2" id="KW-0802">TPR repeat</keyword>
<organism evidence="3">
    <name type="scientific">marine sediment metagenome</name>
    <dbReference type="NCBI Taxonomy" id="412755"/>
    <lineage>
        <taxon>unclassified sequences</taxon>
        <taxon>metagenomes</taxon>
        <taxon>ecological metagenomes</taxon>
    </lineage>
</organism>
<feature type="non-terminal residue" evidence="3">
    <location>
        <position position="1"/>
    </location>
</feature>
<reference evidence="3" key="1">
    <citation type="journal article" date="2014" name="Front. Microbiol.">
        <title>High frequency of phylogenetically diverse reductive dehalogenase-homologous genes in deep subseafloor sedimentary metagenomes.</title>
        <authorList>
            <person name="Kawai M."/>
            <person name="Futagami T."/>
            <person name="Toyoda A."/>
            <person name="Takaki Y."/>
            <person name="Nishi S."/>
            <person name="Hori S."/>
            <person name="Arai W."/>
            <person name="Tsubouchi T."/>
            <person name="Morono Y."/>
            <person name="Uchiyama I."/>
            <person name="Ito T."/>
            <person name="Fujiyama A."/>
            <person name="Inagaki F."/>
            <person name="Takami H."/>
        </authorList>
    </citation>
    <scope>NUCLEOTIDE SEQUENCE</scope>
    <source>
        <strain evidence="3">Expedition CK06-06</strain>
    </source>
</reference>
<dbReference type="InterPro" id="IPR051012">
    <property type="entry name" value="CellSynth/LPSAsmb/PSIAsmb"/>
</dbReference>
<dbReference type="AlphaFoldDB" id="X0U486"/>
<keyword evidence="1" id="KW-0677">Repeat</keyword>
<name>X0U486_9ZZZZ</name>
<dbReference type="Pfam" id="PF14559">
    <property type="entry name" value="TPR_19"/>
    <property type="match status" value="1"/>
</dbReference>
<dbReference type="PANTHER" id="PTHR45586">
    <property type="entry name" value="TPR REPEAT-CONTAINING PROTEIN PA4667"/>
    <property type="match status" value="1"/>
</dbReference>
<evidence type="ECO:0008006" key="4">
    <source>
        <dbReference type="Google" id="ProtNLM"/>
    </source>
</evidence>
<feature type="non-terminal residue" evidence="3">
    <location>
        <position position="422"/>
    </location>
</feature>
<dbReference type="InterPro" id="IPR019734">
    <property type="entry name" value="TPR_rpt"/>
</dbReference>
<dbReference type="EMBL" id="BARS01006106">
    <property type="protein sequence ID" value="GAF83295.1"/>
    <property type="molecule type" value="Genomic_DNA"/>
</dbReference>
<comment type="caution">
    <text evidence="3">The sequence shown here is derived from an EMBL/GenBank/DDBJ whole genome shotgun (WGS) entry which is preliminary data.</text>
</comment>
<dbReference type="InterPro" id="IPR011990">
    <property type="entry name" value="TPR-like_helical_dom_sf"/>
</dbReference>
<sequence length="422" mass="47697">LQDGDYEVATSHLERAERHSADASESDRLMIQAGLAQVAGRWDESIVYLEELLAKHPYDKEARFHLGFVYRFAGRLDDSRRTMEEVLALDPYHPGAVNDLANQAALAGEEARADSLSLRYIELEADQWNAYDTRAEILEKFGRYEEAREMDRETIRLNPGYPTPYGRLQRSYLREDDPAGARAALDEYRDTPEGAVWAPWFDADTYIWEGRYLDAFDSNRTALEKANELGRDRILALGWGDLLLYILGDVGIQGNATGAYEEAEAAFRKLYDLYPQSLGALFGLLGIYGRQERFQEMSQVRESAGARIDATPELGRLRAESRLHFADGLIAWYRDRDAEETVRLFEEARAARSMSKTGWTSRMGLQGEEVFALIEVGRASFALVIVYAIERVATGGGPLIFSHTAWYLRGRAYEALGETEQA</sequence>
<evidence type="ECO:0000256" key="1">
    <source>
        <dbReference type="ARBA" id="ARBA00022737"/>
    </source>
</evidence>
<dbReference type="SUPFAM" id="SSF48452">
    <property type="entry name" value="TPR-like"/>
    <property type="match status" value="2"/>
</dbReference>
<dbReference type="PROSITE" id="PS50005">
    <property type="entry name" value="TPR"/>
    <property type="match status" value="1"/>
</dbReference>
<dbReference type="Gene3D" id="1.25.40.10">
    <property type="entry name" value="Tetratricopeptide repeat domain"/>
    <property type="match status" value="2"/>
</dbReference>
<evidence type="ECO:0000256" key="2">
    <source>
        <dbReference type="ARBA" id="ARBA00022803"/>
    </source>
</evidence>